<dbReference type="AlphaFoldDB" id="A0AAU1HXT2"/>
<evidence type="ECO:0000256" key="2">
    <source>
        <dbReference type="ARBA" id="ARBA00023163"/>
    </source>
</evidence>
<gene>
    <name evidence="4" type="ORF">OG477_13460</name>
</gene>
<organism evidence="4">
    <name type="scientific">Streptomyces sp. NBC_00180</name>
    <dbReference type="NCBI Taxonomy" id="2903632"/>
    <lineage>
        <taxon>Bacteria</taxon>
        <taxon>Bacillati</taxon>
        <taxon>Actinomycetota</taxon>
        <taxon>Actinomycetes</taxon>
        <taxon>Kitasatosporales</taxon>
        <taxon>Streptomycetaceae</taxon>
        <taxon>Streptomyces</taxon>
    </lineage>
</organism>
<feature type="domain" description="Putative zinc-finger" evidence="3">
    <location>
        <begin position="3"/>
        <end position="36"/>
    </location>
</feature>
<dbReference type="InterPro" id="IPR041916">
    <property type="entry name" value="Anti_sigma_zinc_sf"/>
</dbReference>
<dbReference type="Pfam" id="PF13490">
    <property type="entry name" value="zf-HC2"/>
    <property type="match status" value="1"/>
</dbReference>
<protein>
    <submittedName>
        <fullName evidence="4">Zf-HC2 domain-containing protein</fullName>
    </submittedName>
</protein>
<evidence type="ECO:0000259" key="3">
    <source>
        <dbReference type="Pfam" id="PF13490"/>
    </source>
</evidence>
<dbReference type="EMBL" id="CP108140">
    <property type="protein sequence ID" value="WTP86317.1"/>
    <property type="molecule type" value="Genomic_DNA"/>
</dbReference>
<accession>A0AAU1HXT2</accession>
<keyword evidence="1" id="KW-0805">Transcription regulation</keyword>
<dbReference type="Gene3D" id="1.10.10.1320">
    <property type="entry name" value="Anti-sigma factor, zinc-finger domain"/>
    <property type="match status" value="1"/>
</dbReference>
<dbReference type="InterPro" id="IPR027383">
    <property type="entry name" value="Znf_put"/>
</dbReference>
<reference evidence="4" key="1">
    <citation type="submission" date="2022-10" db="EMBL/GenBank/DDBJ databases">
        <title>The complete genomes of actinobacterial strains from the NBC collection.</title>
        <authorList>
            <person name="Joergensen T.S."/>
            <person name="Alvarez Arevalo M."/>
            <person name="Sterndorff E.B."/>
            <person name="Faurdal D."/>
            <person name="Vuksanovic O."/>
            <person name="Mourched A.-S."/>
            <person name="Charusanti P."/>
            <person name="Shaw S."/>
            <person name="Blin K."/>
            <person name="Weber T."/>
        </authorList>
    </citation>
    <scope>NUCLEOTIDE SEQUENCE</scope>
    <source>
        <strain evidence="4">NBC 00180</strain>
    </source>
</reference>
<evidence type="ECO:0000313" key="4">
    <source>
        <dbReference type="EMBL" id="WTP86317.1"/>
    </source>
</evidence>
<evidence type="ECO:0000256" key="1">
    <source>
        <dbReference type="ARBA" id="ARBA00023015"/>
    </source>
</evidence>
<proteinExistence type="predicted"/>
<name>A0AAU1HXT2_9ACTN</name>
<keyword evidence="2" id="KW-0804">Transcription</keyword>
<sequence length="81" mass="9044">MNCDEFVELVTVFLDGAMDEPTELRFLTHLTRCDDCEICLDQFKQTIAILGELPAESLPAPSLPGEASDRLRGAFRAMRRG</sequence>